<sequence length="92" mass="10479">MEDDVDPRMTSVIEIFGGINAKDFPHGYLAATGNDHAFQSHQKVKSISGDIKNGVFVECNTPRHVDIVKLIEWMNKWQMQHSSSIKYCIKLM</sequence>
<organism evidence="1 2">
    <name type="scientific">Daphnia magna</name>
    <dbReference type="NCBI Taxonomy" id="35525"/>
    <lineage>
        <taxon>Eukaryota</taxon>
        <taxon>Metazoa</taxon>
        <taxon>Ecdysozoa</taxon>
        <taxon>Arthropoda</taxon>
        <taxon>Crustacea</taxon>
        <taxon>Branchiopoda</taxon>
        <taxon>Diplostraca</taxon>
        <taxon>Cladocera</taxon>
        <taxon>Anomopoda</taxon>
        <taxon>Daphniidae</taxon>
        <taxon>Daphnia</taxon>
    </lineage>
</organism>
<accession>A0ABR0AXQ2</accession>
<proteinExistence type="predicted"/>
<dbReference type="EMBL" id="JAOYFB010000039">
    <property type="protein sequence ID" value="KAK4029913.1"/>
    <property type="molecule type" value="Genomic_DNA"/>
</dbReference>
<name>A0ABR0AXQ2_9CRUS</name>
<comment type="caution">
    <text evidence="1">The sequence shown here is derived from an EMBL/GenBank/DDBJ whole genome shotgun (WGS) entry which is preliminary data.</text>
</comment>
<reference evidence="1 2" key="1">
    <citation type="journal article" date="2023" name="Nucleic Acids Res.">
        <title>The hologenome of Daphnia magna reveals possible DNA methylation and microbiome-mediated evolution of the host genome.</title>
        <authorList>
            <person name="Chaturvedi A."/>
            <person name="Li X."/>
            <person name="Dhandapani V."/>
            <person name="Marshall H."/>
            <person name="Kissane S."/>
            <person name="Cuenca-Cambronero M."/>
            <person name="Asole G."/>
            <person name="Calvet F."/>
            <person name="Ruiz-Romero M."/>
            <person name="Marangio P."/>
            <person name="Guigo R."/>
            <person name="Rago D."/>
            <person name="Mirbahai L."/>
            <person name="Eastwood N."/>
            <person name="Colbourne J.K."/>
            <person name="Zhou J."/>
            <person name="Mallon E."/>
            <person name="Orsini L."/>
        </authorList>
    </citation>
    <scope>NUCLEOTIDE SEQUENCE [LARGE SCALE GENOMIC DNA]</scope>
    <source>
        <strain evidence="1">LRV0_1</strain>
    </source>
</reference>
<evidence type="ECO:0000313" key="1">
    <source>
        <dbReference type="EMBL" id="KAK4029913.1"/>
    </source>
</evidence>
<evidence type="ECO:0000313" key="2">
    <source>
        <dbReference type="Proteomes" id="UP001234178"/>
    </source>
</evidence>
<protein>
    <submittedName>
        <fullName evidence="1">Uncharacterized protein</fullName>
    </submittedName>
</protein>
<keyword evidence="2" id="KW-1185">Reference proteome</keyword>
<gene>
    <name evidence="1" type="ORF">OUZ56_022872</name>
</gene>
<dbReference type="Proteomes" id="UP001234178">
    <property type="component" value="Unassembled WGS sequence"/>
</dbReference>